<protein>
    <submittedName>
        <fullName evidence="2">Uncharacterized protein</fullName>
    </submittedName>
</protein>
<proteinExistence type="predicted"/>
<accession>A0A2V5I0Z8</accession>
<dbReference type="EMBL" id="KZ825516">
    <property type="protein sequence ID" value="PYI30398.1"/>
    <property type="molecule type" value="Genomic_DNA"/>
</dbReference>
<dbReference type="Proteomes" id="UP000248817">
    <property type="component" value="Unassembled WGS sequence"/>
</dbReference>
<name>A0A2V5I0Z8_9EURO</name>
<keyword evidence="1" id="KW-0175">Coiled coil</keyword>
<gene>
    <name evidence="2" type="ORF">BP00DRAFT_447519</name>
</gene>
<evidence type="ECO:0000256" key="1">
    <source>
        <dbReference type="SAM" id="Coils"/>
    </source>
</evidence>
<evidence type="ECO:0000313" key="2">
    <source>
        <dbReference type="EMBL" id="PYI30398.1"/>
    </source>
</evidence>
<sequence>MPPHPATELIKAIENLKLRENLLDHDYEVPDDEFEKQMSEMKETRNFTPDQKLRLTKLLIKLEQEKEKLRLLQAETAAADAALDAAKAALEAVSAACRETEAYYHACAEALRQAQSRANK</sequence>
<keyword evidence="3" id="KW-1185">Reference proteome</keyword>
<reference evidence="2 3" key="1">
    <citation type="submission" date="2018-02" db="EMBL/GenBank/DDBJ databases">
        <title>The genomes of Aspergillus section Nigri reveals drivers in fungal speciation.</title>
        <authorList>
            <consortium name="DOE Joint Genome Institute"/>
            <person name="Vesth T.C."/>
            <person name="Nybo J."/>
            <person name="Theobald S."/>
            <person name="Brandl J."/>
            <person name="Frisvad J.C."/>
            <person name="Nielsen K.F."/>
            <person name="Lyhne E.K."/>
            <person name="Kogle M.E."/>
            <person name="Kuo A."/>
            <person name="Riley R."/>
            <person name="Clum A."/>
            <person name="Nolan M."/>
            <person name="Lipzen A."/>
            <person name="Salamov A."/>
            <person name="Henrissat B."/>
            <person name="Wiebenga A."/>
            <person name="De vries R.P."/>
            <person name="Grigoriev I.V."/>
            <person name="Mortensen U.H."/>
            <person name="Andersen M.R."/>
            <person name="Baker S.E."/>
        </authorList>
    </citation>
    <scope>NUCLEOTIDE SEQUENCE [LARGE SCALE GENOMIC DNA]</scope>
    <source>
        <strain evidence="2 3">CBS 114.80</strain>
    </source>
</reference>
<dbReference type="AlphaFoldDB" id="A0A2V5I0Z8"/>
<organism evidence="2 3">
    <name type="scientific">Aspergillus indologenus CBS 114.80</name>
    <dbReference type="NCBI Taxonomy" id="1450541"/>
    <lineage>
        <taxon>Eukaryota</taxon>
        <taxon>Fungi</taxon>
        <taxon>Dikarya</taxon>
        <taxon>Ascomycota</taxon>
        <taxon>Pezizomycotina</taxon>
        <taxon>Eurotiomycetes</taxon>
        <taxon>Eurotiomycetidae</taxon>
        <taxon>Eurotiales</taxon>
        <taxon>Aspergillaceae</taxon>
        <taxon>Aspergillus</taxon>
        <taxon>Aspergillus subgen. Circumdati</taxon>
    </lineage>
</organism>
<evidence type="ECO:0000313" key="3">
    <source>
        <dbReference type="Proteomes" id="UP000248817"/>
    </source>
</evidence>
<feature type="coiled-coil region" evidence="1">
    <location>
        <begin position="52"/>
        <end position="82"/>
    </location>
</feature>